<evidence type="ECO:0000256" key="1">
    <source>
        <dbReference type="SAM" id="SignalP"/>
    </source>
</evidence>
<reference evidence="3 4" key="1">
    <citation type="submission" date="2019-08" db="EMBL/GenBank/DDBJ databases">
        <title>Genome of Phaeodactylibacter luteus.</title>
        <authorList>
            <person name="Bowman J.P."/>
        </authorList>
    </citation>
    <scope>NUCLEOTIDE SEQUENCE [LARGE SCALE GENOMIC DNA]</scope>
    <source>
        <strain evidence="3 4">KCTC 42180</strain>
    </source>
</reference>
<dbReference type="Pfam" id="PF13573">
    <property type="entry name" value="SprB"/>
    <property type="match status" value="3"/>
</dbReference>
<organism evidence="3 4">
    <name type="scientific">Phaeodactylibacter luteus</name>
    <dbReference type="NCBI Taxonomy" id="1564516"/>
    <lineage>
        <taxon>Bacteria</taxon>
        <taxon>Pseudomonadati</taxon>
        <taxon>Bacteroidota</taxon>
        <taxon>Saprospiria</taxon>
        <taxon>Saprospirales</taxon>
        <taxon>Haliscomenobacteraceae</taxon>
        <taxon>Phaeodactylibacter</taxon>
    </lineage>
</organism>
<protein>
    <submittedName>
        <fullName evidence="3">T9SS type A sorting domain-containing protein</fullName>
    </submittedName>
</protein>
<sequence length="824" mass="84103">MIAKHYRLLLFAAVWLLGTPLAHAQDCAVGALQNTGVVTLSCDDTGVSSFDIGVEDANVIPEGGGFGYRFIPGTTGSGALGGTFTLTGASITANYDADLNGILSANNFPPFSGVWTIKAVVYSDAGSASSTICATTMDSLVVEFTPFIVSLTDNGDGSATVVADAGTEPYSYVWSDGQTTATATGLEEGIYTVTVTDATGCSVVSGELGIGDVVTCAAGVLTTTGEVAVCPGESVDLATDGMDVIPGTGGFGWQFSDVLGGTGGIPGVFNLTGASTPASYDAGLNGILAANNLPDLGGLWVIRAVVYENAASPSGSICSVSEDSIIVNFITDAVGIDSLVDNMDGTVTAFASGGVEPYAYTWSDGQTTATATGLMEGVYTVTITDDNGCATEGTIEIGGMPMEPCLDWVAPTDTTGWTDFNSTFGGAPCDDGTGCPFNEITTFEVFASEAYSVDNFQAGGTYTFSMCNGPGAGTWVPEFTIINPNGEVVAFGAGDGDGCSITWTADVEGTYLIVINEAGACGGGENTGVGNGFPALTCVDGTTMCEEEACSVAPMLSTGEVAVCSEEETFILEAGETSEVPAAGSFGWVFYSDLGGTGALGGTFILTGADPNSEYDADLNGLLSANNFPPFQGTWVIKAAVTANTAGGQAFANICEVSADSLIVNFGTAPIIDELVAGNGTATVTVSGGVPPYTYEWSDGQTTPMATDLEDGEYTVTVTDANGCTVTGTIQVMVSVTEIEGLSAYYLGPNPTSGAVDFSLQLEEASEIILTITDVAGRELRQIHLGQTAKVQQQLDFSAYGSGVYMVRVQAGQGEMTKRVVVTK</sequence>
<keyword evidence="1" id="KW-0732">Signal</keyword>
<evidence type="ECO:0000313" key="3">
    <source>
        <dbReference type="EMBL" id="TXB62800.1"/>
    </source>
</evidence>
<comment type="caution">
    <text evidence="3">The sequence shown here is derived from an EMBL/GenBank/DDBJ whole genome shotgun (WGS) entry which is preliminary data.</text>
</comment>
<feature type="domain" description="Secretion system C-terminal sorting" evidence="2">
    <location>
        <begin position="749"/>
        <end position="822"/>
    </location>
</feature>
<dbReference type="Gene3D" id="2.60.40.740">
    <property type="match status" value="3"/>
</dbReference>
<evidence type="ECO:0000259" key="2">
    <source>
        <dbReference type="Pfam" id="PF18962"/>
    </source>
</evidence>
<proteinExistence type="predicted"/>
<dbReference type="EMBL" id="VOOR01000023">
    <property type="protein sequence ID" value="TXB62800.1"/>
    <property type="molecule type" value="Genomic_DNA"/>
</dbReference>
<evidence type="ECO:0000313" key="4">
    <source>
        <dbReference type="Proteomes" id="UP000321580"/>
    </source>
</evidence>
<dbReference type="RefSeq" id="WP_147167786.1">
    <property type="nucleotide sequence ID" value="NZ_VOOR01000023.1"/>
</dbReference>
<feature type="chain" id="PRO_5023110600" evidence="1">
    <location>
        <begin position="25"/>
        <end position="824"/>
    </location>
</feature>
<accession>A0A5C6RME3</accession>
<dbReference type="NCBIfam" id="TIGR04183">
    <property type="entry name" value="Por_Secre_tail"/>
    <property type="match status" value="1"/>
</dbReference>
<name>A0A5C6RME3_9BACT</name>
<feature type="signal peptide" evidence="1">
    <location>
        <begin position="1"/>
        <end position="24"/>
    </location>
</feature>
<dbReference type="InterPro" id="IPR025667">
    <property type="entry name" value="SprB_repeat"/>
</dbReference>
<dbReference type="Proteomes" id="UP000321580">
    <property type="component" value="Unassembled WGS sequence"/>
</dbReference>
<dbReference type="AlphaFoldDB" id="A0A5C6RME3"/>
<dbReference type="Pfam" id="PF18962">
    <property type="entry name" value="Por_Secre_tail"/>
    <property type="match status" value="1"/>
</dbReference>
<keyword evidence="4" id="KW-1185">Reference proteome</keyword>
<dbReference type="InterPro" id="IPR026444">
    <property type="entry name" value="Secre_tail"/>
</dbReference>
<gene>
    <name evidence="3" type="ORF">FRY97_12020</name>
</gene>
<dbReference type="OrthoDB" id="9805017at2"/>